<name>A0A840WGN2_9ACTN</name>
<dbReference type="InterPro" id="IPR027383">
    <property type="entry name" value="Znf_put"/>
</dbReference>
<dbReference type="Proteomes" id="UP000579647">
    <property type="component" value="Unassembled WGS sequence"/>
</dbReference>
<organism evidence="6 7">
    <name type="scientific">Nocardiopsis metallicus</name>
    <dbReference type="NCBI Taxonomy" id="179819"/>
    <lineage>
        <taxon>Bacteria</taxon>
        <taxon>Bacillati</taxon>
        <taxon>Actinomycetota</taxon>
        <taxon>Actinomycetes</taxon>
        <taxon>Streptosporangiales</taxon>
        <taxon>Nocardiopsidaceae</taxon>
        <taxon>Nocardiopsis</taxon>
    </lineage>
</organism>
<keyword evidence="4" id="KW-1133">Transmembrane helix</keyword>
<feature type="transmembrane region" description="Helical" evidence="4">
    <location>
        <begin position="106"/>
        <end position="126"/>
    </location>
</feature>
<evidence type="ECO:0000256" key="4">
    <source>
        <dbReference type="SAM" id="Phobius"/>
    </source>
</evidence>
<gene>
    <name evidence="6" type="ORF">HNR07_002014</name>
</gene>
<keyword evidence="1" id="KW-0805">Transcription regulation</keyword>
<keyword evidence="4" id="KW-0472">Membrane</keyword>
<evidence type="ECO:0000313" key="7">
    <source>
        <dbReference type="Proteomes" id="UP000579647"/>
    </source>
</evidence>
<accession>A0A840WGN2</accession>
<evidence type="ECO:0000259" key="5">
    <source>
        <dbReference type="Pfam" id="PF13490"/>
    </source>
</evidence>
<evidence type="ECO:0000256" key="2">
    <source>
        <dbReference type="ARBA" id="ARBA00023163"/>
    </source>
</evidence>
<dbReference type="EMBL" id="JACHDO010000001">
    <property type="protein sequence ID" value="MBB5490877.1"/>
    <property type="molecule type" value="Genomic_DNA"/>
</dbReference>
<keyword evidence="4" id="KW-0812">Transmembrane</keyword>
<keyword evidence="7" id="KW-1185">Reference proteome</keyword>
<dbReference type="AlphaFoldDB" id="A0A840WGN2"/>
<keyword evidence="2" id="KW-0804">Transcription</keyword>
<evidence type="ECO:0000313" key="6">
    <source>
        <dbReference type="EMBL" id="MBB5490877.1"/>
    </source>
</evidence>
<dbReference type="RefSeq" id="WP_184364501.1">
    <property type="nucleotide sequence ID" value="NZ_BAAAKM010000009.1"/>
</dbReference>
<evidence type="ECO:0000256" key="3">
    <source>
        <dbReference type="SAM" id="MobiDB-lite"/>
    </source>
</evidence>
<comment type="caution">
    <text evidence="6">The sequence shown here is derived from an EMBL/GenBank/DDBJ whole genome shotgun (WGS) entry which is preliminary data.</text>
</comment>
<dbReference type="InterPro" id="IPR041916">
    <property type="entry name" value="Anti_sigma_zinc_sf"/>
</dbReference>
<evidence type="ECO:0000256" key="1">
    <source>
        <dbReference type="ARBA" id="ARBA00023015"/>
    </source>
</evidence>
<protein>
    <recommendedName>
        <fullName evidence="5">Putative zinc-finger domain-containing protein</fullName>
    </recommendedName>
</protein>
<proteinExistence type="predicted"/>
<dbReference type="Pfam" id="PF13490">
    <property type="entry name" value="zf-HC2"/>
    <property type="match status" value="1"/>
</dbReference>
<sequence length="257" mass="26940">MTSEDRYREWDAAYVLGVLDPEERREFERHLAVCAECRSAVTEMAGMPGLLGTVPFDQAVSITGESRGTGPEDTEPGGQHGAPGTSAPPLSRVADAARRRRSRVRALFATVAAGVVLVAGAGGWAVGRAASPAGPGGADAPQAISAPASVELLPTGQTEIRASLVITPTAWGTRFDWTCDYPVAEEHGNGRGWQEEDVYTLVLIDDDGQRSVAATWSWTDSETSTGLGASSALPLERIDSVEIGLEGADYTLASGQV</sequence>
<feature type="region of interest" description="Disordered" evidence="3">
    <location>
        <begin position="62"/>
        <end position="95"/>
    </location>
</feature>
<feature type="domain" description="Putative zinc-finger" evidence="5">
    <location>
        <begin position="13"/>
        <end position="38"/>
    </location>
</feature>
<dbReference type="Gene3D" id="1.10.10.1320">
    <property type="entry name" value="Anti-sigma factor, zinc-finger domain"/>
    <property type="match status" value="1"/>
</dbReference>
<reference evidence="6 7" key="1">
    <citation type="submission" date="2020-08" db="EMBL/GenBank/DDBJ databases">
        <title>Sequencing the genomes of 1000 actinobacteria strains.</title>
        <authorList>
            <person name="Klenk H.-P."/>
        </authorList>
    </citation>
    <scope>NUCLEOTIDE SEQUENCE [LARGE SCALE GENOMIC DNA]</scope>
    <source>
        <strain evidence="6 7">DSM 44598</strain>
    </source>
</reference>